<evidence type="ECO:0000259" key="2">
    <source>
        <dbReference type="Pfam" id="PF01464"/>
    </source>
</evidence>
<dbReference type="AlphaFoldDB" id="A0A429VC94"/>
<proteinExistence type="inferred from homology"/>
<reference evidence="3 4" key="1">
    <citation type="submission" date="2018-12" db="EMBL/GenBank/DDBJ databases">
        <title>Sphingomonas sp. HMF7854 Genome sequencing and assembly.</title>
        <authorList>
            <person name="Cha I."/>
            <person name="Kang H."/>
            <person name="Kim H."/>
            <person name="Kang J."/>
            <person name="Joh K."/>
        </authorList>
    </citation>
    <scope>NUCLEOTIDE SEQUENCE [LARGE SCALE GENOMIC DNA]</scope>
    <source>
        <strain evidence="3 4">HMF7854</strain>
    </source>
</reference>
<dbReference type="SUPFAM" id="SSF53955">
    <property type="entry name" value="Lysozyme-like"/>
    <property type="match status" value="1"/>
</dbReference>
<comment type="caution">
    <text evidence="3">The sequence shown here is derived from an EMBL/GenBank/DDBJ whole genome shotgun (WGS) entry which is preliminary data.</text>
</comment>
<dbReference type="Gene3D" id="1.10.530.10">
    <property type="match status" value="1"/>
</dbReference>
<protein>
    <submittedName>
        <fullName evidence="3">Lytic transglycosylase domain-containing protein</fullName>
    </submittedName>
</protein>
<feature type="domain" description="Transglycosylase SLT" evidence="2">
    <location>
        <begin position="11"/>
        <end position="57"/>
    </location>
</feature>
<name>A0A429VC94_9SPHN</name>
<organism evidence="3 4">
    <name type="scientific">Sphingomonas ginkgonis</name>
    <dbReference type="NCBI Taxonomy" id="2315330"/>
    <lineage>
        <taxon>Bacteria</taxon>
        <taxon>Pseudomonadati</taxon>
        <taxon>Pseudomonadota</taxon>
        <taxon>Alphaproteobacteria</taxon>
        <taxon>Sphingomonadales</taxon>
        <taxon>Sphingomonadaceae</taxon>
        <taxon>Sphingomonas</taxon>
    </lineage>
</organism>
<dbReference type="InterPro" id="IPR008258">
    <property type="entry name" value="Transglycosylase_SLT_dom_1"/>
</dbReference>
<sequence length="262" mass="26822">MGPSTEVLRSIAAASRQSGVSFDYLMNQARMESGFNPAAKAPTSTASGLYQFTQQTWLATLEAHGAEHGLGWTADAIAHSPGGGYSVGDPAARQAILDLRNDPDVAASMAAELASDNGAVLSQQLGRAASPADLALAHFLGSAGAVKFLSALDSAPDASAAPLFPEAAAANRNIFYDRSGAPRSLAEIRDRFAAKVGAPVPAFAGAPALASVTTTSRQQFRDEAHGSGATARLAEIEPMPAHLSLSFAQAAYKRLSALGGDA</sequence>
<gene>
    <name evidence="3" type="ORF">HMF7854_12425</name>
</gene>
<dbReference type="InterPro" id="IPR023346">
    <property type="entry name" value="Lysozyme-like_dom_sf"/>
</dbReference>
<dbReference type="EMBL" id="RWJF01000001">
    <property type="protein sequence ID" value="RST31553.1"/>
    <property type="molecule type" value="Genomic_DNA"/>
</dbReference>
<comment type="similarity">
    <text evidence="1">Belongs to the virb1 family.</text>
</comment>
<dbReference type="Pfam" id="PF01464">
    <property type="entry name" value="SLT"/>
    <property type="match status" value="1"/>
</dbReference>
<dbReference type="OrthoDB" id="8477976at2"/>
<evidence type="ECO:0000313" key="3">
    <source>
        <dbReference type="EMBL" id="RST31553.1"/>
    </source>
</evidence>
<keyword evidence="4" id="KW-1185">Reference proteome</keyword>
<evidence type="ECO:0000313" key="4">
    <source>
        <dbReference type="Proteomes" id="UP000274661"/>
    </source>
</evidence>
<dbReference type="Proteomes" id="UP000274661">
    <property type="component" value="Unassembled WGS sequence"/>
</dbReference>
<accession>A0A429VC94</accession>
<dbReference type="RefSeq" id="WP_126719390.1">
    <property type="nucleotide sequence ID" value="NZ_RWJF01000001.1"/>
</dbReference>
<evidence type="ECO:0000256" key="1">
    <source>
        <dbReference type="ARBA" id="ARBA00009387"/>
    </source>
</evidence>